<organism evidence="8 9">
    <name type="scientific">Lophiotrema nucula</name>
    <dbReference type="NCBI Taxonomy" id="690887"/>
    <lineage>
        <taxon>Eukaryota</taxon>
        <taxon>Fungi</taxon>
        <taxon>Dikarya</taxon>
        <taxon>Ascomycota</taxon>
        <taxon>Pezizomycotina</taxon>
        <taxon>Dothideomycetes</taxon>
        <taxon>Pleosporomycetidae</taxon>
        <taxon>Pleosporales</taxon>
        <taxon>Lophiotremataceae</taxon>
        <taxon>Lophiotrema</taxon>
    </lineage>
</organism>
<dbReference type="GO" id="GO:0005730">
    <property type="term" value="C:nucleolus"/>
    <property type="evidence" value="ECO:0007669"/>
    <property type="project" value="UniProtKB-SubCell"/>
</dbReference>
<evidence type="ECO:0000256" key="6">
    <source>
        <dbReference type="SAM" id="Coils"/>
    </source>
</evidence>
<evidence type="ECO:0000256" key="3">
    <source>
        <dbReference type="ARBA" id="ARBA00022478"/>
    </source>
</evidence>
<evidence type="ECO:0000256" key="2">
    <source>
        <dbReference type="ARBA" id="ARBA00009430"/>
    </source>
</evidence>
<gene>
    <name evidence="8" type="ORF">BDV96DRAFT_646925</name>
</gene>
<evidence type="ECO:0000256" key="1">
    <source>
        <dbReference type="ARBA" id="ARBA00004604"/>
    </source>
</evidence>
<feature type="compositionally biased region" description="Basic and acidic residues" evidence="7">
    <location>
        <begin position="1"/>
        <end position="17"/>
    </location>
</feature>
<dbReference type="GO" id="GO:0003677">
    <property type="term" value="F:DNA binding"/>
    <property type="evidence" value="ECO:0007669"/>
    <property type="project" value="InterPro"/>
</dbReference>
<accession>A0A6A5Z7C7</accession>
<comment type="subcellular location">
    <subcellularLocation>
        <location evidence="1">Nucleus</location>
        <location evidence="1">Nucleolus</location>
    </subcellularLocation>
</comment>
<keyword evidence="4" id="KW-0804">Transcription</keyword>
<dbReference type="AlphaFoldDB" id="A0A6A5Z7C7"/>
<evidence type="ECO:0000313" key="9">
    <source>
        <dbReference type="Proteomes" id="UP000799770"/>
    </source>
</evidence>
<dbReference type="InterPro" id="IPR009668">
    <property type="entry name" value="RNA_pol-assoc_fac_A49-like"/>
</dbReference>
<keyword evidence="3" id="KW-0240">DNA-directed RNA polymerase</keyword>
<dbReference type="Proteomes" id="UP000799770">
    <property type="component" value="Unassembled WGS sequence"/>
</dbReference>
<evidence type="ECO:0000256" key="4">
    <source>
        <dbReference type="ARBA" id="ARBA00023163"/>
    </source>
</evidence>
<dbReference type="Pfam" id="PF06870">
    <property type="entry name" value="RNA_pol_I_A49"/>
    <property type="match status" value="1"/>
</dbReference>
<evidence type="ECO:0000313" key="8">
    <source>
        <dbReference type="EMBL" id="KAF2115076.1"/>
    </source>
</evidence>
<sequence>MSEKKRKRRDDGVERPSKKTAIAPPPGNVRVEFVEDTDISGPVLATTPGLTFPSKIEFKPYATQGQNPELLLQSSDHPRLDYTAQEEKDGSSESLLKDYLGVFDPATNKLKLVEVKRVTVRSSLRSEKEELAEANARIAAAKATMTARRHALAAEFGSKKSRKAIQDITENAIMRGKAGDPSATPKNEAVASAVLDNMASTTSTMPTKDELAAAIDASKPRPPVNLNAAYASEVYPINTVIGPELMGVIAVKDWVEKTDKGESIELSSKFVAQRVVKLVRNKEITKLKALRFIQACINFNMALKGRAKGPRMVPHKDKLVPAMGDAPAPVVDGIRRKFASENNDLTSWHTDNLMTHIAAAALFIDDFEVDVNDLRDDLRVENKEIKQYFAELGCRITAPSESERTRLKISKAEAVNHFFAKLRVPLSLPKVKTGGRRK</sequence>
<dbReference type="GO" id="GO:0006351">
    <property type="term" value="P:DNA-templated transcription"/>
    <property type="evidence" value="ECO:0007669"/>
    <property type="project" value="InterPro"/>
</dbReference>
<dbReference type="OrthoDB" id="532500at2759"/>
<keyword evidence="5" id="KW-0539">Nucleus</keyword>
<keyword evidence="6" id="KW-0175">Coiled coil</keyword>
<dbReference type="GO" id="GO:0000428">
    <property type="term" value="C:DNA-directed RNA polymerase complex"/>
    <property type="evidence" value="ECO:0007669"/>
    <property type="project" value="UniProtKB-KW"/>
</dbReference>
<dbReference type="EMBL" id="ML977324">
    <property type="protein sequence ID" value="KAF2115076.1"/>
    <property type="molecule type" value="Genomic_DNA"/>
</dbReference>
<evidence type="ECO:0000256" key="5">
    <source>
        <dbReference type="ARBA" id="ARBA00023242"/>
    </source>
</evidence>
<name>A0A6A5Z7C7_9PLEO</name>
<proteinExistence type="inferred from homology"/>
<keyword evidence="9" id="KW-1185">Reference proteome</keyword>
<evidence type="ECO:0000256" key="7">
    <source>
        <dbReference type="SAM" id="MobiDB-lite"/>
    </source>
</evidence>
<comment type="similarity">
    <text evidence="2">Belongs to the eukaryotic RPA49/POLR1E RNA polymerase subunit family.</text>
</comment>
<feature type="coiled-coil region" evidence="6">
    <location>
        <begin position="364"/>
        <end position="391"/>
    </location>
</feature>
<dbReference type="PANTHER" id="PTHR14440">
    <property type="entry name" value="DNA-DIRECTED RNA POLYMERASE I SUBUNIT RPA49"/>
    <property type="match status" value="1"/>
</dbReference>
<feature type="region of interest" description="Disordered" evidence="7">
    <location>
        <begin position="1"/>
        <end position="29"/>
    </location>
</feature>
<protein>
    <submittedName>
        <fullName evidence="8">DNA-directed RNA polymeras-like protein I 49 kDa polypeptide</fullName>
    </submittedName>
</protein>
<reference evidence="8" key="1">
    <citation type="journal article" date="2020" name="Stud. Mycol.">
        <title>101 Dothideomycetes genomes: a test case for predicting lifestyles and emergence of pathogens.</title>
        <authorList>
            <person name="Haridas S."/>
            <person name="Albert R."/>
            <person name="Binder M."/>
            <person name="Bloem J."/>
            <person name="Labutti K."/>
            <person name="Salamov A."/>
            <person name="Andreopoulos B."/>
            <person name="Baker S."/>
            <person name="Barry K."/>
            <person name="Bills G."/>
            <person name="Bluhm B."/>
            <person name="Cannon C."/>
            <person name="Castanera R."/>
            <person name="Culley D."/>
            <person name="Daum C."/>
            <person name="Ezra D."/>
            <person name="Gonzalez J."/>
            <person name="Henrissat B."/>
            <person name="Kuo A."/>
            <person name="Liang C."/>
            <person name="Lipzen A."/>
            <person name="Lutzoni F."/>
            <person name="Magnuson J."/>
            <person name="Mondo S."/>
            <person name="Nolan M."/>
            <person name="Ohm R."/>
            <person name="Pangilinan J."/>
            <person name="Park H.-J."/>
            <person name="Ramirez L."/>
            <person name="Alfaro M."/>
            <person name="Sun H."/>
            <person name="Tritt A."/>
            <person name="Yoshinaga Y."/>
            <person name="Zwiers L.-H."/>
            <person name="Turgeon B."/>
            <person name="Goodwin S."/>
            <person name="Spatafora J."/>
            <person name="Crous P."/>
            <person name="Grigoriev I."/>
        </authorList>
    </citation>
    <scope>NUCLEOTIDE SEQUENCE</scope>
    <source>
        <strain evidence="8">CBS 627.86</strain>
    </source>
</reference>